<dbReference type="AlphaFoldDB" id="A0A3N4L6J9"/>
<protein>
    <submittedName>
        <fullName evidence="2">Uncharacterized protein</fullName>
    </submittedName>
</protein>
<gene>
    <name evidence="2" type="ORF">L211DRAFT_877097</name>
</gene>
<sequence length="519" mass="58073">MSAQASIYNQIIELHTNGHAKANGLVIPWHKALTAPTPLTLPYNTSTYKELHSSQSPSSSPLHFPQKFRIPLYRRYINAPTKMTAGRLPYGYPVVKGGSGNELLIETQQAFYVFFRPKTTTSNIDSKSVEDLLFQHRVLRVSIQPNSNGYVAFEVAEEAEEFEKRIILESVYEPITPDEWYNDIDKWLQDEASNKIKQDIAGCEERLDKLNARFQENPTIGLQTAIQIEGESLGKLEECLIRLQSKIEKFITTLKVFLQSRKWSEDAEASLLKAIDDLRQHQPYSVDPNRNGTDNTVQDEPTWSISTTRGESSFATTQGDFSATGMPQNRKGKGRSVKPLAVPTLDNRPRYKTPDPVQLPTPGPTPSARLPTIFKKRLGGTLTESKEEEKEEEEEASSSSEEESFGPWVAKGNPVGFLNSDDEELIDGWGREQRVEKFNSMNLREWKTVGLFLLSYFVRFIGGEGAPEGTDFDMVLAILGEDGSIEFEGRDDLSKGADQMYGGKGGRTLPIGTCLTSSN</sequence>
<accession>A0A3N4L6J9</accession>
<feature type="region of interest" description="Disordered" evidence="1">
    <location>
        <begin position="283"/>
        <end position="413"/>
    </location>
</feature>
<feature type="compositionally biased region" description="Polar residues" evidence="1">
    <location>
        <begin position="288"/>
        <end position="327"/>
    </location>
</feature>
<dbReference type="InParanoid" id="A0A3N4L6J9"/>
<keyword evidence="3" id="KW-1185">Reference proteome</keyword>
<evidence type="ECO:0000256" key="1">
    <source>
        <dbReference type="SAM" id="MobiDB-lite"/>
    </source>
</evidence>
<name>A0A3N4L6J9_9PEZI</name>
<evidence type="ECO:0000313" key="2">
    <source>
        <dbReference type="EMBL" id="RPB18206.1"/>
    </source>
</evidence>
<dbReference type="Proteomes" id="UP000267821">
    <property type="component" value="Unassembled WGS sequence"/>
</dbReference>
<feature type="compositionally biased region" description="Acidic residues" evidence="1">
    <location>
        <begin position="389"/>
        <end position="404"/>
    </location>
</feature>
<proteinExistence type="predicted"/>
<organism evidence="2 3">
    <name type="scientific">Terfezia boudieri ATCC MYA-4762</name>
    <dbReference type="NCBI Taxonomy" id="1051890"/>
    <lineage>
        <taxon>Eukaryota</taxon>
        <taxon>Fungi</taxon>
        <taxon>Dikarya</taxon>
        <taxon>Ascomycota</taxon>
        <taxon>Pezizomycotina</taxon>
        <taxon>Pezizomycetes</taxon>
        <taxon>Pezizales</taxon>
        <taxon>Pezizaceae</taxon>
        <taxon>Terfezia</taxon>
    </lineage>
</organism>
<dbReference type="EMBL" id="ML121663">
    <property type="protein sequence ID" value="RPB18206.1"/>
    <property type="molecule type" value="Genomic_DNA"/>
</dbReference>
<evidence type="ECO:0000313" key="3">
    <source>
        <dbReference type="Proteomes" id="UP000267821"/>
    </source>
</evidence>
<reference evidence="2 3" key="1">
    <citation type="journal article" date="2018" name="Nat. Ecol. Evol.">
        <title>Pezizomycetes genomes reveal the molecular basis of ectomycorrhizal truffle lifestyle.</title>
        <authorList>
            <person name="Murat C."/>
            <person name="Payen T."/>
            <person name="Noel B."/>
            <person name="Kuo A."/>
            <person name="Morin E."/>
            <person name="Chen J."/>
            <person name="Kohler A."/>
            <person name="Krizsan K."/>
            <person name="Balestrini R."/>
            <person name="Da Silva C."/>
            <person name="Montanini B."/>
            <person name="Hainaut M."/>
            <person name="Levati E."/>
            <person name="Barry K.W."/>
            <person name="Belfiori B."/>
            <person name="Cichocki N."/>
            <person name="Clum A."/>
            <person name="Dockter R.B."/>
            <person name="Fauchery L."/>
            <person name="Guy J."/>
            <person name="Iotti M."/>
            <person name="Le Tacon F."/>
            <person name="Lindquist E.A."/>
            <person name="Lipzen A."/>
            <person name="Malagnac F."/>
            <person name="Mello A."/>
            <person name="Molinier V."/>
            <person name="Miyauchi S."/>
            <person name="Poulain J."/>
            <person name="Riccioni C."/>
            <person name="Rubini A."/>
            <person name="Sitrit Y."/>
            <person name="Splivallo R."/>
            <person name="Traeger S."/>
            <person name="Wang M."/>
            <person name="Zifcakova L."/>
            <person name="Wipf D."/>
            <person name="Zambonelli A."/>
            <person name="Paolocci F."/>
            <person name="Nowrousian M."/>
            <person name="Ottonello S."/>
            <person name="Baldrian P."/>
            <person name="Spatafora J.W."/>
            <person name="Henrissat B."/>
            <person name="Nagy L.G."/>
            <person name="Aury J.M."/>
            <person name="Wincker P."/>
            <person name="Grigoriev I.V."/>
            <person name="Bonfante P."/>
            <person name="Martin F.M."/>
        </authorList>
    </citation>
    <scope>NUCLEOTIDE SEQUENCE [LARGE SCALE GENOMIC DNA]</scope>
    <source>
        <strain evidence="2 3">ATCC MYA-4762</strain>
    </source>
</reference>